<gene>
    <name evidence="1" type="primary">ABSGL_12677.1 scaffold 13302</name>
</gene>
<dbReference type="PANTHER" id="PTHR43881:SF1">
    <property type="entry name" value="GAMMA-GLUTAMYLTRANSPEPTIDASE (AFU_ORTHOLOGUE AFUA_4G13580)"/>
    <property type="match status" value="1"/>
</dbReference>
<dbReference type="Gene3D" id="3.60.20.40">
    <property type="match status" value="1"/>
</dbReference>
<dbReference type="AlphaFoldDB" id="A0A168RJV6"/>
<dbReference type="InterPro" id="IPR029055">
    <property type="entry name" value="Ntn_hydrolases_N"/>
</dbReference>
<evidence type="ECO:0000313" key="2">
    <source>
        <dbReference type="Proteomes" id="UP000078561"/>
    </source>
</evidence>
<name>A0A168RJV6_ABSGL</name>
<sequence length="584" mass="62708">MTPPPESPLHFIARRSAVYGTHAMVSSSQPSATQAGIEVLKKGGNAADAAVAVAATLGVTEPSSTGIGGDAFCLFYDAKSKTVKGLNGSGRTPAALNLDLLRKEGIEGQGLPSASVHSVTVPGAAAAWVDCVDWFGSGKVDLETILKPAIDLAENGFAVAEVSSHLWKNHEQALIDVNPGQKLEYLIDGVRAPEVGEVMTLPTLAKSYKVLASEGKAGFYQGSIGQSIVSAVNRRGGVLTMQDLANHASSQPVEPISIDYHDHTVWEIPPNGQGITALMALGIIEALEANGSVDFTQLDHNSAAYLHVVIEALRLAFADTRYYVGDPDVVHVPVQELLSKKYLAERAKLIDLRHRTSTIQKGYPENMGDTVYFSVVDEEGNACSFINSTFMGFGSHIIPEECGFPLHNRGCNFVLVEGHPNCIGPNKRPYHTIIPSMITKKQENGQHEFEACFGVMGGFTQPQGQVQVVLNMLRYLQNPQHSLDLPRLTIAPPPATETIDSSQDTGAYSFTDVSHSVVYLEDGITNKAIQDLEAMGHTCIRLEGHARAMMGRGQIIRAKTDKRTGKRVLVAGSDPRGDGHAQGW</sequence>
<dbReference type="OrthoDB" id="2015213at2759"/>
<dbReference type="STRING" id="4829.A0A168RJV6"/>
<accession>A0A168RJV6</accession>
<dbReference type="SUPFAM" id="SSF56235">
    <property type="entry name" value="N-terminal nucleophile aminohydrolases (Ntn hydrolases)"/>
    <property type="match status" value="1"/>
</dbReference>
<evidence type="ECO:0008006" key="3">
    <source>
        <dbReference type="Google" id="ProtNLM"/>
    </source>
</evidence>
<keyword evidence="2" id="KW-1185">Reference proteome</keyword>
<dbReference type="InterPro" id="IPR043137">
    <property type="entry name" value="GGT_ssub_C"/>
</dbReference>
<dbReference type="PANTHER" id="PTHR43881">
    <property type="entry name" value="GAMMA-GLUTAMYLTRANSPEPTIDASE (AFU_ORTHOLOGUE AFUA_4G13580)"/>
    <property type="match status" value="1"/>
</dbReference>
<dbReference type="Gene3D" id="1.10.246.130">
    <property type="match status" value="1"/>
</dbReference>
<proteinExistence type="predicted"/>
<dbReference type="InterPro" id="IPR043138">
    <property type="entry name" value="GGT_lsub"/>
</dbReference>
<dbReference type="Pfam" id="PF01019">
    <property type="entry name" value="G_glu_transpept"/>
    <property type="match status" value="1"/>
</dbReference>
<dbReference type="Proteomes" id="UP000078561">
    <property type="component" value="Unassembled WGS sequence"/>
</dbReference>
<evidence type="ECO:0000313" key="1">
    <source>
        <dbReference type="EMBL" id="SAM07044.1"/>
    </source>
</evidence>
<dbReference type="PRINTS" id="PR01210">
    <property type="entry name" value="GGTRANSPTASE"/>
</dbReference>
<dbReference type="EMBL" id="LT554689">
    <property type="protein sequence ID" value="SAM07044.1"/>
    <property type="molecule type" value="Genomic_DNA"/>
</dbReference>
<reference evidence="1" key="1">
    <citation type="submission" date="2016-04" db="EMBL/GenBank/DDBJ databases">
        <authorList>
            <person name="Evans L.H."/>
            <person name="Alamgir A."/>
            <person name="Owens N."/>
            <person name="Weber N.D."/>
            <person name="Virtaneva K."/>
            <person name="Barbian K."/>
            <person name="Babar A."/>
            <person name="Rosenke K."/>
        </authorList>
    </citation>
    <scope>NUCLEOTIDE SEQUENCE [LARGE SCALE GENOMIC DNA]</scope>
    <source>
        <strain evidence="1">CBS 101.48</strain>
    </source>
</reference>
<organism evidence="1">
    <name type="scientific">Absidia glauca</name>
    <name type="common">Pin mould</name>
    <dbReference type="NCBI Taxonomy" id="4829"/>
    <lineage>
        <taxon>Eukaryota</taxon>
        <taxon>Fungi</taxon>
        <taxon>Fungi incertae sedis</taxon>
        <taxon>Mucoromycota</taxon>
        <taxon>Mucoromycotina</taxon>
        <taxon>Mucoromycetes</taxon>
        <taxon>Mucorales</taxon>
        <taxon>Cunninghamellaceae</taxon>
        <taxon>Absidia</taxon>
    </lineage>
</organism>
<protein>
    <recommendedName>
        <fullName evidence="3">Gamma-glutamyltransferase</fullName>
    </recommendedName>
</protein>
<dbReference type="InterPro" id="IPR052896">
    <property type="entry name" value="GGT-like_enzyme"/>
</dbReference>
<dbReference type="InParanoid" id="A0A168RJV6"/>
<dbReference type="OMA" id="EGNMVSY"/>